<name>A0A2A7S6H0_BURGA</name>
<dbReference type="EMBL" id="PDDY01000004">
    <property type="protein sequence ID" value="PEH39156.1"/>
    <property type="molecule type" value="Genomic_DNA"/>
</dbReference>
<feature type="region of interest" description="Disordered" evidence="1">
    <location>
        <begin position="330"/>
        <end position="381"/>
    </location>
</feature>
<dbReference type="Proteomes" id="UP000220629">
    <property type="component" value="Unassembled WGS sequence"/>
</dbReference>
<gene>
    <name evidence="3" type="ORF">CRM94_33150</name>
</gene>
<accession>A0A2A7S6H0</accession>
<keyword evidence="2" id="KW-0472">Membrane</keyword>
<feature type="transmembrane region" description="Helical" evidence="2">
    <location>
        <begin position="50"/>
        <end position="70"/>
    </location>
</feature>
<evidence type="ECO:0000256" key="1">
    <source>
        <dbReference type="SAM" id="MobiDB-lite"/>
    </source>
</evidence>
<protein>
    <submittedName>
        <fullName evidence="3">Uncharacterized protein</fullName>
    </submittedName>
</protein>
<keyword evidence="2" id="KW-1133">Transmembrane helix</keyword>
<proteinExistence type="predicted"/>
<evidence type="ECO:0000313" key="3">
    <source>
        <dbReference type="EMBL" id="PEH39156.1"/>
    </source>
</evidence>
<feature type="compositionally biased region" description="Polar residues" evidence="1">
    <location>
        <begin position="330"/>
        <end position="341"/>
    </location>
</feature>
<feature type="transmembrane region" description="Helical" evidence="2">
    <location>
        <begin position="12"/>
        <end position="30"/>
    </location>
</feature>
<keyword evidence="2" id="KW-0812">Transmembrane</keyword>
<reference evidence="4" key="1">
    <citation type="submission" date="2017-09" db="EMBL/GenBank/DDBJ databases">
        <title>FDA dAtabase for Regulatory Grade micrObial Sequences (FDA-ARGOS): Supporting development and validation of Infectious Disease Dx tests.</title>
        <authorList>
            <person name="Minogue T."/>
            <person name="Wolcott M."/>
            <person name="Wasieloski L."/>
            <person name="Aguilar W."/>
            <person name="Moore D."/>
            <person name="Tallon L."/>
            <person name="Sadzewicz L."/>
            <person name="Ott S."/>
            <person name="Zhao X."/>
            <person name="Nagaraj S."/>
            <person name="Vavikolanu K."/>
            <person name="Aluvathingal J."/>
            <person name="Nadendla S."/>
            <person name="Sichtig H."/>
        </authorList>
    </citation>
    <scope>NUCLEOTIDE SEQUENCE [LARGE SCALE GENOMIC DNA]</scope>
    <source>
        <strain evidence="4">FDAARGOS_390</strain>
    </source>
</reference>
<evidence type="ECO:0000256" key="2">
    <source>
        <dbReference type="SAM" id="Phobius"/>
    </source>
</evidence>
<organism evidence="3 4">
    <name type="scientific">Burkholderia gladioli</name>
    <name type="common">Pseudomonas marginata</name>
    <name type="synonym">Phytomonas marginata</name>
    <dbReference type="NCBI Taxonomy" id="28095"/>
    <lineage>
        <taxon>Bacteria</taxon>
        <taxon>Pseudomonadati</taxon>
        <taxon>Pseudomonadota</taxon>
        <taxon>Betaproteobacteria</taxon>
        <taxon>Burkholderiales</taxon>
        <taxon>Burkholderiaceae</taxon>
        <taxon>Burkholderia</taxon>
    </lineage>
</organism>
<feature type="transmembrane region" description="Helical" evidence="2">
    <location>
        <begin position="116"/>
        <end position="140"/>
    </location>
</feature>
<dbReference type="AlphaFoldDB" id="A0A2A7S6H0"/>
<sequence>MARTKTTRASPAPGAGVIFALRAIGLVLLVRWLHAMAQMDWSTVSTMASSPWACVNLVFLFLLLTLPGAVARAERPAHPLPQWLRQALRLFALLGFLFAAWSVGAFIWFAGWRRGMHAVVASNGWLVAAPLLYAAVVWICRPQPLWRTNIAARRFAIGRYAISIDVLTRTVVVWMESRKVGQYDARELAVRWPRGTMLPPAAAFVPAPAGAAEPFVPGMPAGASDRGAVVSTAVPVADSAMAAEAVLPAESPMSEGGARAESAAPPATAAQATVSTAVPLDASSAIQPEPGAIAPQAAAAPAIDSSTTEQALPIDKPADVETSAPAATIETASAQPDLPTNTASTDVSASAPTADTAATPPNSQPAYGRPGVPLAGDIPRGRPFSRPKVELLWNSPAAVGHNRKSVMRAPLATEGDRAAARALDATLRQFV</sequence>
<comment type="caution">
    <text evidence="3">The sequence shown here is derived from an EMBL/GenBank/DDBJ whole genome shotgun (WGS) entry which is preliminary data.</text>
</comment>
<evidence type="ECO:0000313" key="4">
    <source>
        <dbReference type="Proteomes" id="UP000220629"/>
    </source>
</evidence>
<feature type="compositionally biased region" description="Low complexity" evidence="1">
    <location>
        <begin position="342"/>
        <end position="361"/>
    </location>
</feature>
<feature type="transmembrane region" description="Helical" evidence="2">
    <location>
        <begin position="90"/>
        <end position="110"/>
    </location>
</feature>